<evidence type="ECO:0000313" key="2">
    <source>
        <dbReference type="EMBL" id="RLL72995.1"/>
    </source>
</evidence>
<dbReference type="EMBL" id="RCHI01000001">
    <property type="protein sequence ID" value="RLL72995.1"/>
    <property type="molecule type" value="Genomic_DNA"/>
</dbReference>
<name>A0A421BXG5_9RHOB</name>
<keyword evidence="2" id="KW-0378">Hydrolase</keyword>
<evidence type="ECO:0000313" key="3">
    <source>
        <dbReference type="Proteomes" id="UP000279673"/>
    </source>
</evidence>
<dbReference type="RefSeq" id="WP_121530359.1">
    <property type="nucleotide sequence ID" value="NZ_RCHI01000001.1"/>
</dbReference>
<reference evidence="2 3" key="1">
    <citation type="submission" date="2018-10" db="EMBL/GenBank/DDBJ databases">
        <title>Rhodobacter sp . BO-81.</title>
        <authorList>
            <person name="Im W.T."/>
        </authorList>
    </citation>
    <scope>NUCLEOTIDE SEQUENCE [LARGE SCALE GENOMIC DNA]</scope>
    <source>
        <strain evidence="2 3">BO-81</strain>
    </source>
</reference>
<dbReference type="Gene3D" id="1.10.10.2520">
    <property type="entry name" value="Cell wall hydrolase SleB, domain 1"/>
    <property type="match status" value="1"/>
</dbReference>
<comment type="caution">
    <text evidence="2">The sequence shown here is derived from an EMBL/GenBank/DDBJ whole genome shotgun (WGS) entry which is preliminary data.</text>
</comment>
<organism evidence="2 3">
    <name type="scientific">Paenirhodobacter hankyongi</name>
    <dbReference type="NCBI Taxonomy" id="2294033"/>
    <lineage>
        <taxon>Bacteria</taxon>
        <taxon>Pseudomonadati</taxon>
        <taxon>Pseudomonadota</taxon>
        <taxon>Alphaproteobacteria</taxon>
        <taxon>Rhodobacterales</taxon>
        <taxon>Rhodobacter group</taxon>
        <taxon>Paenirhodobacter</taxon>
    </lineage>
</organism>
<proteinExistence type="predicted"/>
<dbReference type="InterPro" id="IPR042047">
    <property type="entry name" value="SleB_dom1"/>
</dbReference>
<feature type="domain" description="Cell wall hydrolase SleB" evidence="1">
    <location>
        <begin position="114"/>
        <end position="221"/>
    </location>
</feature>
<keyword evidence="3" id="KW-1185">Reference proteome</keyword>
<dbReference type="Pfam" id="PF07486">
    <property type="entry name" value="Hydrolase_2"/>
    <property type="match status" value="1"/>
</dbReference>
<dbReference type="AlphaFoldDB" id="A0A421BXG5"/>
<evidence type="ECO:0000259" key="1">
    <source>
        <dbReference type="Pfam" id="PF07486"/>
    </source>
</evidence>
<protein>
    <submittedName>
        <fullName evidence="2">Cell wall hydrolase</fullName>
    </submittedName>
</protein>
<gene>
    <name evidence="2" type="ORF">DYS74_01345</name>
</gene>
<sequence length="230" mass="24506">MSVLKSWTGGAVLLLALAGGLRAEVTVSQSNDPIGIAQPGFAQSSLVALLSQERSGFDSVPASRISAITTAPRPKAGEAPDVLTEDWLAAQPVPAGGDQQFQCLASALYHEARGESVEGQQAVAEVILNRVDDGRFPHTICGVVHQRAGGSCQFSWACDGRSDAVRRDATYEQVAKVARAMLDGMPRSLTDGATFFHARGVRPSWSNRFVNTAEIGAHLFYRRPIQTASN</sequence>
<dbReference type="Proteomes" id="UP000279673">
    <property type="component" value="Unassembled WGS sequence"/>
</dbReference>
<dbReference type="InterPro" id="IPR011105">
    <property type="entry name" value="Cell_wall_hydrolase_SleB"/>
</dbReference>
<accession>A0A421BXG5</accession>
<dbReference type="GO" id="GO:0016787">
    <property type="term" value="F:hydrolase activity"/>
    <property type="evidence" value="ECO:0007669"/>
    <property type="project" value="UniProtKB-KW"/>
</dbReference>